<name>A0A4Y2TNG6_ARAVE</name>
<gene>
    <name evidence="1" type="ORF">AVEN_22290_1</name>
</gene>
<dbReference type="OrthoDB" id="6437361at2759"/>
<dbReference type="Proteomes" id="UP000499080">
    <property type="component" value="Unassembled WGS sequence"/>
</dbReference>
<organism evidence="1 2">
    <name type="scientific">Araneus ventricosus</name>
    <name type="common">Orbweaver spider</name>
    <name type="synonym">Epeira ventricosa</name>
    <dbReference type="NCBI Taxonomy" id="182803"/>
    <lineage>
        <taxon>Eukaryota</taxon>
        <taxon>Metazoa</taxon>
        <taxon>Ecdysozoa</taxon>
        <taxon>Arthropoda</taxon>
        <taxon>Chelicerata</taxon>
        <taxon>Arachnida</taxon>
        <taxon>Araneae</taxon>
        <taxon>Araneomorphae</taxon>
        <taxon>Entelegynae</taxon>
        <taxon>Araneoidea</taxon>
        <taxon>Araneidae</taxon>
        <taxon>Araneus</taxon>
    </lineage>
</organism>
<dbReference type="EMBL" id="BGPR01029484">
    <property type="protein sequence ID" value="GBO01274.1"/>
    <property type="molecule type" value="Genomic_DNA"/>
</dbReference>
<evidence type="ECO:0000313" key="2">
    <source>
        <dbReference type="Proteomes" id="UP000499080"/>
    </source>
</evidence>
<dbReference type="AlphaFoldDB" id="A0A4Y2TNG6"/>
<keyword evidence="2" id="KW-1185">Reference proteome</keyword>
<sequence length="197" mass="21974">MGDGVGQATLDDISRCQNVSYSDALSTQTFSTEYPPSSHYKHKEQGNTARKNLIFAEALKKKRSPAILLNPKGTAENKTPVEEILKKELSKPGSNIQNIKKVQNKGLVVFCDKEEDIFNLVTSITDKEALAAKIETKAPSKRHPSLIVYDIPNSTTEEELQQAIVDRLALPNSLKLRGKEKDTSHWVLEAQERSSKR</sequence>
<evidence type="ECO:0000313" key="1">
    <source>
        <dbReference type="EMBL" id="GBO01274.1"/>
    </source>
</evidence>
<comment type="caution">
    <text evidence="1">The sequence shown here is derived from an EMBL/GenBank/DDBJ whole genome shotgun (WGS) entry which is preliminary data.</text>
</comment>
<accession>A0A4Y2TNG6</accession>
<reference evidence="1 2" key="1">
    <citation type="journal article" date="2019" name="Sci. Rep.">
        <title>Orb-weaving spider Araneus ventricosus genome elucidates the spidroin gene catalogue.</title>
        <authorList>
            <person name="Kono N."/>
            <person name="Nakamura H."/>
            <person name="Ohtoshi R."/>
            <person name="Moran D.A.P."/>
            <person name="Shinohara A."/>
            <person name="Yoshida Y."/>
            <person name="Fujiwara M."/>
            <person name="Mori M."/>
            <person name="Tomita M."/>
            <person name="Arakawa K."/>
        </authorList>
    </citation>
    <scope>NUCLEOTIDE SEQUENCE [LARGE SCALE GENOMIC DNA]</scope>
</reference>
<protein>
    <submittedName>
        <fullName evidence="1">Uncharacterized protein</fullName>
    </submittedName>
</protein>
<proteinExistence type="predicted"/>